<dbReference type="PROSITE" id="PS50163">
    <property type="entry name" value="RECA_3"/>
    <property type="match status" value="1"/>
</dbReference>
<keyword evidence="9 11" id="KW-0227">DNA damage</keyword>
<keyword evidence="3 9" id="KW-0547">Nucleotide-binding</keyword>
<dbReference type="SUPFAM" id="SSF54752">
    <property type="entry name" value="RecA protein, C-terminal domain"/>
    <property type="match status" value="1"/>
</dbReference>
<dbReference type="EMBL" id="PEBK01000005">
    <property type="protein sequence ID" value="PJM75241.1"/>
    <property type="molecule type" value="Genomic_DNA"/>
</dbReference>
<dbReference type="RefSeq" id="WP_100513066.1">
    <property type="nucleotide sequence ID" value="NZ_JAFEJQ010000003.1"/>
</dbReference>
<evidence type="ECO:0000256" key="6">
    <source>
        <dbReference type="ARBA" id="ARBA00023172"/>
    </source>
</evidence>
<evidence type="ECO:0000256" key="4">
    <source>
        <dbReference type="ARBA" id="ARBA00022840"/>
    </source>
</evidence>
<feature type="domain" description="RecA family profile 1" evidence="13">
    <location>
        <begin position="54"/>
        <end position="213"/>
    </location>
</feature>
<dbReference type="GO" id="GO:0140664">
    <property type="term" value="F:ATP-dependent DNA damage sensor activity"/>
    <property type="evidence" value="ECO:0007669"/>
    <property type="project" value="InterPro"/>
</dbReference>
<evidence type="ECO:0000313" key="15">
    <source>
        <dbReference type="EMBL" id="PJM75241.1"/>
    </source>
</evidence>
<evidence type="ECO:0000256" key="12">
    <source>
        <dbReference type="SAM" id="MobiDB-lite"/>
    </source>
</evidence>
<feature type="compositionally biased region" description="Low complexity" evidence="12">
    <location>
        <begin position="370"/>
        <end position="387"/>
    </location>
</feature>
<keyword evidence="9 10" id="KW-0234">DNA repair</keyword>
<feature type="region of interest" description="Disordered" evidence="12">
    <location>
        <begin position="1"/>
        <end position="25"/>
    </location>
</feature>
<protein>
    <recommendedName>
        <fullName evidence="2 9">Protein RecA</fullName>
    </recommendedName>
    <alternativeName>
        <fullName evidence="8 9">Recombinase A</fullName>
    </alternativeName>
</protein>
<dbReference type="CDD" id="cd00983">
    <property type="entry name" value="RecA"/>
    <property type="match status" value="1"/>
</dbReference>
<dbReference type="NCBIfam" id="TIGR02012">
    <property type="entry name" value="tigrfam_recA"/>
    <property type="match status" value="1"/>
</dbReference>
<dbReference type="SUPFAM" id="SSF52540">
    <property type="entry name" value="P-loop containing nucleoside triphosphate hydrolases"/>
    <property type="match status" value="1"/>
</dbReference>
<sequence>MAQKTTQQKTSPKKDSAEELAKRRQAALDTALAQVEKSFGKGSAMRLGDKPVQEVEVIPTGSLALDLALGIGGLPRGRIVEVYGPESSGKTTLALHVVANAQKKGGVAAFIDAEHALDPEYARKLGVDTDSLIVSQPDNGEQALEIADMLIRSGALDVIVIDSVAALVPKAEIEGDMGDSHVGLQARLMSQALRKMTGALSQAGTTAIFINQLREKIGVFFGSPETTTGGKALKFYASVRLDIRRIQTIKNGDEAVGNRTKVKVVKNKMAPPFKTAEFDVLYGEGISTEGSILDMGVQTDVIKKSGSWFTYEGDQLGQGREKARQFLKDNPALADEIQHKIKVAFGVEQPDEIDDSSSDDAGAPQDTQESSVAASDVPASAVPAAKQ</sequence>
<dbReference type="Gene3D" id="3.40.50.300">
    <property type="entry name" value="P-loop containing nucleotide triphosphate hydrolases"/>
    <property type="match status" value="1"/>
</dbReference>
<dbReference type="GO" id="GO:0003697">
    <property type="term" value="F:single-stranded DNA binding"/>
    <property type="evidence" value="ECO:0007669"/>
    <property type="project" value="UniProtKB-UniRule"/>
</dbReference>
<keyword evidence="7 9" id="KW-0742">SOS response</keyword>
<evidence type="ECO:0000256" key="5">
    <source>
        <dbReference type="ARBA" id="ARBA00023125"/>
    </source>
</evidence>
<evidence type="ECO:0000256" key="11">
    <source>
        <dbReference type="RuleBase" id="RU004527"/>
    </source>
</evidence>
<feature type="region of interest" description="Disordered" evidence="12">
    <location>
        <begin position="346"/>
        <end position="387"/>
    </location>
</feature>
<keyword evidence="6 9" id="KW-0233">DNA recombination</keyword>
<dbReference type="GO" id="GO:0005524">
    <property type="term" value="F:ATP binding"/>
    <property type="evidence" value="ECO:0007669"/>
    <property type="project" value="UniProtKB-UniRule"/>
</dbReference>
<dbReference type="InterPro" id="IPR020587">
    <property type="entry name" value="RecA_monomer-monomer_interface"/>
</dbReference>
<dbReference type="GO" id="GO:0003684">
    <property type="term" value="F:damaged DNA binding"/>
    <property type="evidence" value="ECO:0007669"/>
    <property type="project" value="UniProtKB-UniRule"/>
</dbReference>
<dbReference type="InterPro" id="IPR027417">
    <property type="entry name" value="P-loop_NTPase"/>
</dbReference>
<evidence type="ECO:0000259" key="13">
    <source>
        <dbReference type="PROSITE" id="PS50162"/>
    </source>
</evidence>
<evidence type="ECO:0000256" key="3">
    <source>
        <dbReference type="ARBA" id="ARBA00022741"/>
    </source>
</evidence>
<dbReference type="Pfam" id="PF21096">
    <property type="entry name" value="RecA_C"/>
    <property type="match status" value="1"/>
</dbReference>
<keyword evidence="4 9" id="KW-0067">ATP-binding</keyword>
<organism evidence="15 16">
    <name type="scientific">Bifidobacterium simiarum</name>
    <dbReference type="NCBI Taxonomy" id="2045441"/>
    <lineage>
        <taxon>Bacteria</taxon>
        <taxon>Bacillati</taxon>
        <taxon>Actinomycetota</taxon>
        <taxon>Actinomycetes</taxon>
        <taxon>Bifidobacteriales</taxon>
        <taxon>Bifidobacteriaceae</taxon>
        <taxon>Bifidobacterium</taxon>
    </lineage>
</organism>
<dbReference type="PANTHER" id="PTHR45900:SF1">
    <property type="entry name" value="MITOCHONDRIAL DNA REPAIR PROTEIN RECA HOMOLOG-RELATED"/>
    <property type="match status" value="1"/>
</dbReference>
<dbReference type="Proteomes" id="UP000231451">
    <property type="component" value="Unassembled WGS sequence"/>
</dbReference>
<proteinExistence type="inferred from homology"/>
<evidence type="ECO:0000256" key="7">
    <source>
        <dbReference type="ARBA" id="ARBA00023236"/>
    </source>
</evidence>
<dbReference type="InterPro" id="IPR020588">
    <property type="entry name" value="RecA_ATP-bd"/>
</dbReference>
<dbReference type="HAMAP" id="MF_00268">
    <property type="entry name" value="RecA"/>
    <property type="match status" value="1"/>
</dbReference>
<accession>A0A2M9HEL0</accession>
<evidence type="ECO:0000256" key="8">
    <source>
        <dbReference type="ARBA" id="ARBA00033319"/>
    </source>
</evidence>
<reference evidence="15 16" key="1">
    <citation type="submission" date="2017-10" db="EMBL/GenBank/DDBJ databases">
        <title>Draft genome sequences of strains TRE 1, TRE 9, TRE H and TRI 7, isolated from tamarins, belonging to four potential novel Bifidobacterium species.</title>
        <authorList>
            <person name="Mattarelli P."/>
            <person name="Modesto M."/>
            <person name="Puglisi E."/>
            <person name="Morelli L."/>
            <person name="Spezio C."/>
            <person name="Bonetti A."/>
            <person name="Sandri C."/>
        </authorList>
    </citation>
    <scope>NUCLEOTIDE SEQUENCE [LARGE SCALE GENOMIC DNA]</scope>
    <source>
        <strain evidence="16">TRI7</strain>
    </source>
</reference>
<dbReference type="FunFam" id="3.40.50.300:FF:000087">
    <property type="entry name" value="Recombinase RecA"/>
    <property type="match status" value="1"/>
</dbReference>
<gene>
    <name evidence="9 15" type="primary">recA</name>
    <name evidence="15" type="ORF">CSQ87_06555</name>
</gene>
<feature type="compositionally biased region" description="Basic and acidic residues" evidence="12">
    <location>
        <begin position="12"/>
        <end position="22"/>
    </location>
</feature>
<feature type="compositionally biased region" description="Acidic residues" evidence="12">
    <location>
        <begin position="349"/>
        <end position="358"/>
    </location>
</feature>
<comment type="similarity">
    <text evidence="1 9 11">Belongs to the RecA family.</text>
</comment>
<evidence type="ECO:0000256" key="9">
    <source>
        <dbReference type="HAMAP-Rule" id="MF_00268"/>
    </source>
</evidence>
<dbReference type="GO" id="GO:0009432">
    <property type="term" value="P:SOS response"/>
    <property type="evidence" value="ECO:0007669"/>
    <property type="project" value="UniProtKB-UniRule"/>
</dbReference>
<dbReference type="PROSITE" id="PS00321">
    <property type="entry name" value="RECA_1"/>
    <property type="match status" value="1"/>
</dbReference>
<dbReference type="SMART" id="SM00382">
    <property type="entry name" value="AAA"/>
    <property type="match status" value="1"/>
</dbReference>
<dbReference type="Pfam" id="PF00154">
    <property type="entry name" value="RecA_N"/>
    <property type="match status" value="1"/>
</dbReference>
<dbReference type="GO" id="GO:0006281">
    <property type="term" value="P:DNA repair"/>
    <property type="evidence" value="ECO:0007669"/>
    <property type="project" value="UniProtKB-UniRule"/>
</dbReference>
<evidence type="ECO:0000256" key="10">
    <source>
        <dbReference type="RuleBase" id="RU000526"/>
    </source>
</evidence>
<dbReference type="GO" id="GO:0006310">
    <property type="term" value="P:DNA recombination"/>
    <property type="evidence" value="ECO:0007669"/>
    <property type="project" value="UniProtKB-UniRule"/>
</dbReference>
<comment type="caution">
    <text evidence="15">The sequence shown here is derived from an EMBL/GenBank/DDBJ whole genome shotgun (WGS) entry which is preliminary data.</text>
</comment>
<name>A0A2M9HEL0_9BIFI</name>
<dbReference type="InterPro" id="IPR020584">
    <property type="entry name" value="DNA_recomb/repair_RecA_CS"/>
</dbReference>
<keyword evidence="16" id="KW-1185">Reference proteome</keyword>
<evidence type="ECO:0000256" key="2">
    <source>
        <dbReference type="ARBA" id="ARBA00015553"/>
    </source>
</evidence>
<dbReference type="GO" id="GO:0005829">
    <property type="term" value="C:cytosol"/>
    <property type="evidence" value="ECO:0007669"/>
    <property type="project" value="TreeGrafter"/>
</dbReference>
<dbReference type="PRINTS" id="PR00142">
    <property type="entry name" value="RECA"/>
</dbReference>
<evidence type="ECO:0000313" key="16">
    <source>
        <dbReference type="Proteomes" id="UP000231451"/>
    </source>
</evidence>
<keyword evidence="9" id="KW-0963">Cytoplasm</keyword>
<evidence type="ECO:0000256" key="1">
    <source>
        <dbReference type="ARBA" id="ARBA00009391"/>
    </source>
</evidence>
<dbReference type="PROSITE" id="PS50162">
    <property type="entry name" value="RECA_2"/>
    <property type="match status" value="1"/>
</dbReference>
<dbReference type="PANTHER" id="PTHR45900">
    <property type="entry name" value="RECA"/>
    <property type="match status" value="1"/>
</dbReference>
<dbReference type="AlphaFoldDB" id="A0A2M9HEL0"/>
<dbReference type="InterPro" id="IPR023400">
    <property type="entry name" value="RecA_C_sf"/>
</dbReference>
<feature type="binding site" evidence="9">
    <location>
        <begin position="84"/>
        <end position="91"/>
    </location>
    <ligand>
        <name>ATP</name>
        <dbReference type="ChEBI" id="CHEBI:30616"/>
    </ligand>
</feature>
<feature type="domain" description="RecA family profile 2" evidence="14">
    <location>
        <begin position="218"/>
        <end position="291"/>
    </location>
</feature>
<keyword evidence="5 9" id="KW-0238">DNA-binding</keyword>
<dbReference type="InterPro" id="IPR049428">
    <property type="entry name" value="RecA-like_N"/>
</dbReference>
<comment type="subcellular location">
    <subcellularLocation>
        <location evidence="9">Cytoplasm</location>
    </subcellularLocation>
</comment>
<dbReference type="OrthoDB" id="9776733at2"/>
<dbReference type="InterPro" id="IPR003593">
    <property type="entry name" value="AAA+_ATPase"/>
</dbReference>
<evidence type="ECO:0000259" key="14">
    <source>
        <dbReference type="PROSITE" id="PS50163"/>
    </source>
</evidence>
<feature type="compositionally biased region" description="Low complexity" evidence="12">
    <location>
        <begin position="1"/>
        <end position="10"/>
    </location>
</feature>
<comment type="function">
    <text evidence="9">Can catalyze the hydrolysis of ATP in the presence of single-stranded DNA, the ATP-dependent uptake of single-stranded DNA by duplex DNA, and the ATP-dependent hybridization of homologous single-stranded DNAs. It interacts with LexA causing its activation and leading to its autocatalytic cleavage.</text>
</comment>
<dbReference type="InterPro" id="IPR049261">
    <property type="entry name" value="RecA-like_C"/>
</dbReference>
<dbReference type="InterPro" id="IPR013765">
    <property type="entry name" value="DNA_recomb/repair_RecA"/>
</dbReference>